<proteinExistence type="predicted"/>
<organism evidence="1 2">
    <name type="scientific">Leptospira harrisiae</name>
    <dbReference type="NCBI Taxonomy" id="2023189"/>
    <lineage>
        <taxon>Bacteria</taxon>
        <taxon>Pseudomonadati</taxon>
        <taxon>Spirochaetota</taxon>
        <taxon>Spirochaetia</taxon>
        <taxon>Leptospirales</taxon>
        <taxon>Leptospiraceae</taxon>
        <taxon>Leptospira</taxon>
    </lineage>
</organism>
<dbReference type="EMBL" id="NPDX01000006">
    <property type="protein sequence ID" value="PJZ83318.1"/>
    <property type="molecule type" value="Genomic_DNA"/>
</dbReference>
<accession>A0A2N0AGA5</accession>
<evidence type="ECO:0000313" key="1">
    <source>
        <dbReference type="EMBL" id="PJZ83318.1"/>
    </source>
</evidence>
<gene>
    <name evidence="1" type="ORF">CH364_16720</name>
</gene>
<dbReference type="AlphaFoldDB" id="A0A2N0AGA5"/>
<evidence type="ECO:0000313" key="2">
    <source>
        <dbReference type="Proteomes" id="UP000232145"/>
    </source>
</evidence>
<reference evidence="1 2" key="1">
    <citation type="submission" date="2017-07" db="EMBL/GenBank/DDBJ databases">
        <title>Leptospira spp. isolated from tropical soils.</title>
        <authorList>
            <person name="Thibeaux R."/>
            <person name="Iraola G."/>
            <person name="Ferres I."/>
            <person name="Bierque E."/>
            <person name="Girault D."/>
            <person name="Soupe-Gilbert M.-E."/>
            <person name="Picardeau M."/>
            <person name="Goarant C."/>
        </authorList>
    </citation>
    <scope>NUCLEOTIDE SEQUENCE [LARGE SCALE GENOMIC DNA]</scope>
    <source>
        <strain evidence="1 2">FH2-B-A1</strain>
    </source>
</reference>
<protein>
    <submittedName>
        <fullName evidence="1">Uncharacterized protein</fullName>
    </submittedName>
</protein>
<name>A0A2N0AGA5_9LEPT</name>
<comment type="caution">
    <text evidence="1">The sequence shown here is derived from an EMBL/GenBank/DDBJ whole genome shotgun (WGS) entry which is preliminary data.</text>
</comment>
<dbReference type="Proteomes" id="UP000232145">
    <property type="component" value="Unassembled WGS sequence"/>
</dbReference>
<keyword evidence="2" id="KW-1185">Reference proteome</keyword>
<sequence length="73" mass="8138">MSKTKTPKVKFDFFSWEMFSTPAANSTPPDENGNSICESEFIKREEVEKTTGAFSKCNDSDVAISVFASTTTW</sequence>